<comment type="caution">
    <text evidence="2">The sequence shown here is derived from an EMBL/GenBank/DDBJ whole genome shotgun (WGS) entry which is preliminary data.</text>
</comment>
<dbReference type="EMBL" id="PDFK01000002">
    <property type="protein sequence ID" value="PKU52592.1"/>
    <property type="molecule type" value="Genomic_DNA"/>
</dbReference>
<dbReference type="InterPro" id="IPR041657">
    <property type="entry name" value="HTH_17"/>
</dbReference>
<accession>A0A2I0V2Z8</accession>
<name>A0A2I0V2Z8_9BACI</name>
<reference evidence="2 3" key="1">
    <citation type="submission" date="2017-10" db="EMBL/GenBank/DDBJ databases">
        <title>Draft genome of Lysinibacillus fusiformis strain Juneja, a laboratory-derived pathogen of Drosophila melanogaster.</title>
        <authorList>
            <person name="Smith B.R."/>
            <person name="Unckless R.L."/>
        </authorList>
    </citation>
    <scope>NUCLEOTIDE SEQUENCE [LARGE SCALE GENOMIC DNA]</scope>
    <source>
        <strain evidence="2 3">Juneja</strain>
    </source>
</reference>
<gene>
    <name evidence="2" type="ORF">CRI88_09765</name>
</gene>
<organism evidence="2 3">
    <name type="scientific">Lysinibacillus fusiformis</name>
    <dbReference type="NCBI Taxonomy" id="28031"/>
    <lineage>
        <taxon>Bacteria</taxon>
        <taxon>Bacillati</taxon>
        <taxon>Bacillota</taxon>
        <taxon>Bacilli</taxon>
        <taxon>Bacillales</taxon>
        <taxon>Bacillaceae</taxon>
        <taxon>Lysinibacillus</taxon>
    </lineage>
</organism>
<evidence type="ECO:0000259" key="1">
    <source>
        <dbReference type="Pfam" id="PF12728"/>
    </source>
</evidence>
<feature type="domain" description="Helix-turn-helix" evidence="1">
    <location>
        <begin position="32"/>
        <end position="81"/>
    </location>
</feature>
<dbReference type="SUPFAM" id="SSF46955">
    <property type="entry name" value="Putative DNA-binding domain"/>
    <property type="match status" value="1"/>
</dbReference>
<evidence type="ECO:0000313" key="2">
    <source>
        <dbReference type="EMBL" id="PKU52592.1"/>
    </source>
</evidence>
<evidence type="ECO:0000313" key="3">
    <source>
        <dbReference type="Proteomes" id="UP000234956"/>
    </source>
</evidence>
<dbReference type="GO" id="GO:0003677">
    <property type="term" value="F:DNA binding"/>
    <property type="evidence" value="ECO:0007669"/>
    <property type="project" value="UniProtKB-KW"/>
</dbReference>
<protein>
    <submittedName>
        <fullName evidence="2">DNA-binding protein</fullName>
    </submittedName>
</protein>
<dbReference type="Pfam" id="PF12728">
    <property type="entry name" value="HTH_17"/>
    <property type="match status" value="1"/>
</dbReference>
<sequence>MTEPEFKQYLEELKNEIITAITKQISKPEKQLLTIREAAEYLGVSYNTFQKFKCEGLKVFEIDGTKRIYKHELDKFIEKNSY</sequence>
<keyword evidence="2" id="KW-0238">DNA-binding</keyword>
<dbReference type="RefSeq" id="WP_101966571.1">
    <property type="nucleotide sequence ID" value="NZ_PDFK01000002.1"/>
</dbReference>
<proteinExistence type="predicted"/>
<dbReference type="AlphaFoldDB" id="A0A2I0V2Z8"/>
<dbReference type="InterPro" id="IPR009061">
    <property type="entry name" value="DNA-bd_dom_put_sf"/>
</dbReference>
<dbReference type="Proteomes" id="UP000234956">
    <property type="component" value="Unassembled WGS sequence"/>
</dbReference>